<dbReference type="EMBL" id="QRKC01000013">
    <property type="protein sequence ID" value="RHH74303.1"/>
    <property type="molecule type" value="Genomic_DNA"/>
</dbReference>
<reference evidence="1 2" key="1">
    <citation type="submission" date="2018-08" db="EMBL/GenBank/DDBJ databases">
        <title>A genome reference for cultivated species of the human gut microbiota.</title>
        <authorList>
            <person name="Zou Y."/>
            <person name="Xue W."/>
            <person name="Luo G."/>
        </authorList>
    </citation>
    <scope>NUCLEOTIDE SEQUENCE [LARGE SCALE GENOMIC DNA]</scope>
    <source>
        <strain evidence="1 2">AM16-50</strain>
    </source>
</reference>
<evidence type="ECO:0000313" key="2">
    <source>
        <dbReference type="Proteomes" id="UP000283732"/>
    </source>
</evidence>
<dbReference type="AlphaFoldDB" id="A0A3R6E6B0"/>
<comment type="caution">
    <text evidence="1">The sequence shown here is derived from an EMBL/GenBank/DDBJ whole genome shotgun (WGS) entry which is preliminary data.</text>
</comment>
<proteinExistence type="predicted"/>
<name>A0A3R6E6B0_9BACT</name>
<evidence type="ECO:0000313" key="1">
    <source>
        <dbReference type="EMBL" id="RHH74303.1"/>
    </source>
</evidence>
<accession>A0A3R6E6B0</accession>
<gene>
    <name evidence="1" type="ORF">DW191_18215</name>
</gene>
<protein>
    <submittedName>
        <fullName evidence="1">Uncharacterized protein</fullName>
    </submittedName>
</protein>
<dbReference type="Proteomes" id="UP000283732">
    <property type="component" value="Unassembled WGS sequence"/>
</dbReference>
<organism evidence="1 2">
    <name type="scientific">Parabacteroides merdae</name>
    <dbReference type="NCBI Taxonomy" id="46503"/>
    <lineage>
        <taxon>Bacteria</taxon>
        <taxon>Pseudomonadati</taxon>
        <taxon>Bacteroidota</taxon>
        <taxon>Bacteroidia</taxon>
        <taxon>Bacteroidales</taxon>
        <taxon>Tannerellaceae</taxon>
        <taxon>Parabacteroides</taxon>
    </lineage>
</organism>
<sequence length="110" mass="12740">MSVCCSFFIVSTFPSVACFRCRRPPLYRREREKVFGLNTLCLQRKILPETARPPDLFTFNGVCTNFHGRRGNRRPRNGHWLSWPESVRFLRLFSISLSISSEILSSVTLA</sequence>